<sequence>MKLSIRFAASFPTGQLMAVICIFGPKLNGRLGGYSRVDVSNFSSITAVGWLGGRARSEWVVLR</sequence>
<reference evidence="1" key="1">
    <citation type="submission" date="2018-11" db="EMBL/GenBank/DDBJ databases">
        <authorList>
            <consortium name="Pathogen Informatics"/>
        </authorList>
    </citation>
    <scope>NUCLEOTIDE SEQUENCE</scope>
</reference>
<organism evidence="1 2">
    <name type="scientific">Protopolystoma xenopodis</name>
    <dbReference type="NCBI Taxonomy" id="117903"/>
    <lineage>
        <taxon>Eukaryota</taxon>
        <taxon>Metazoa</taxon>
        <taxon>Spiralia</taxon>
        <taxon>Lophotrochozoa</taxon>
        <taxon>Platyhelminthes</taxon>
        <taxon>Monogenea</taxon>
        <taxon>Polyopisthocotylea</taxon>
        <taxon>Polystomatidea</taxon>
        <taxon>Polystomatidae</taxon>
        <taxon>Protopolystoma</taxon>
    </lineage>
</organism>
<dbReference type="EMBL" id="CAAALY010102768">
    <property type="protein sequence ID" value="VEL29395.1"/>
    <property type="molecule type" value="Genomic_DNA"/>
</dbReference>
<proteinExistence type="predicted"/>
<dbReference type="AlphaFoldDB" id="A0A3S5AV83"/>
<keyword evidence="2" id="KW-1185">Reference proteome</keyword>
<evidence type="ECO:0000313" key="2">
    <source>
        <dbReference type="Proteomes" id="UP000784294"/>
    </source>
</evidence>
<evidence type="ECO:0000313" key="1">
    <source>
        <dbReference type="EMBL" id="VEL29395.1"/>
    </source>
</evidence>
<gene>
    <name evidence="1" type="ORF">PXEA_LOCUS22835</name>
</gene>
<dbReference type="Proteomes" id="UP000784294">
    <property type="component" value="Unassembled WGS sequence"/>
</dbReference>
<comment type="caution">
    <text evidence="1">The sequence shown here is derived from an EMBL/GenBank/DDBJ whole genome shotgun (WGS) entry which is preliminary data.</text>
</comment>
<accession>A0A3S5AV83</accession>
<name>A0A3S5AV83_9PLAT</name>
<protein>
    <submittedName>
        <fullName evidence="1">Uncharacterized protein</fullName>
    </submittedName>
</protein>